<dbReference type="OrthoDB" id="2831558at2759"/>
<dbReference type="Proteomes" id="UP000215289">
    <property type="component" value="Unassembled WGS sequence"/>
</dbReference>
<gene>
    <name evidence="2" type="ORF">CFD26_101229</name>
</gene>
<feature type="domain" description="Aminoglycoside phosphotransferase" evidence="1">
    <location>
        <begin position="18"/>
        <end position="95"/>
    </location>
</feature>
<dbReference type="InterPro" id="IPR002575">
    <property type="entry name" value="Aminoglycoside_PTrfase"/>
</dbReference>
<keyword evidence="3" id="KW-1185">Reference proteome</keyword>
<dbReference type="Pfam" id="PF01636">
    <property type="entry name" value="APH"/>
    <property type="match status" value="1"/>
</dbReference>
<sequence length="213" mass="23303">MEGQLADADTSPVLRGWRQDGLRTRIDRFLDEGLGAVLSDCSIDLDRLAFIYGDLTSSNILFDPEANQLTTLLDFDFAFISHPAHEFFISLSDVGGNTSVSDSRITAAILSGNFDVKLGTELASGDKDADNTVQLLSRAQTWDAALRAAGGMRPSEIAGVVTLNKLRQLEGLLCPPFQLVHPVIVKRKTPEELEQGREKVAESLARELEHFGF</sequence>
<dbReference type="InterPro" id="IPR011009">
    <property type="entry name" value="Kinase-like_dom_sf"/>
</dbReference>
<dbReference type="Gene3D" id="3.90.1200.10">
    <property type="match status" value="1"/>
</dbReference>
<evidence type="ECO:0000259" key="1">
    <source>
        <dbReference type="Pfam" id="PF01636"/>
    </source>
</evidence>
<name>A0A229X9A2_9EURO</name>
<evidence type="ECO:0000313" key="3">
    <source>
        <dbReference type="Proteomes" id="UP000215289"/>
    </source>
</evidence>
<protein>
    <recommendedName>
        <fullName evidence="1">Aminoglycoside phosphotransferase domain-containing protein</fullName>
    </recommendedName>
</protein>
<comment type="caution">
    <text evidence="2">The sequence shown here is derived from an EMBL/GenBank/DDBJ whole genome shotgun (WGS) entry which is preliminary data.</text>
</comment>
<evidence type="ECO:0000313" key="2">
    <source>
        <dbReference type="EMBL" id="RLL97844.1"/>
    </source>
</evidence>
<dbReference type="AlphaFoldDB" id="A0A229X9A2"/>
<proteinExistence type="predicted"/>
<reference evidence="2 3" key="1">
    <citation type="submission" date="2018-08" db="EMBL/GenBank/DDBJ databases">
        <title>Draft genome sequences of two Aspergillus turcosus clinical strains isolated from bronchoalveolar lavage fluid: one azole-susceptible and the other azole-resistant.</title>
        <authorList>
            <person name="Parent-Michaud M."/>
            <person name="Dufresne P.J."/>
            <person name="Fournier E."/>
            <person name="Martineau C."/>
            <person name="Moreira S."/>
            <person name="Perkins V."/>
            <person name="De Repentigny L."/>
            <person name="Dufresne S.F."/>
        </authorList>
    </citation>
    <scope>NUCLEOTIDE SEQUENCE [LARGE SCALE GENOMIC DNA]</scope>
    <source>
        <strain evidence="2">HMR AF 1038</strain>
    </source>
</reference>
<dbReference type="EMBL" id="NIDN02000066">
    <property type="protein sequence ID" value="RLL97844.1"/>
    <property type="molecule type" value="Genomic_DNA"/>
</dbReference>
<dbReference type="SUPFAM" id="SSF56112">
    <property type="entry name" value="Protein kinase-like (PK-like)"/>
    <property type="match status" value="1"/>
</dbReference>
<organism evidence="2 3">
    <name type="scientific">Aspergillus turcosus</name>
    <dbReference type="NCBI Taxonomy" id="1245748"/>
    <lineage>
        <taxon>Eukaryota</taxon>
        <taxon>Fungi</taxon>
        <taxon>Dikarya</taxon>
        <taxon>Ascomycota</taxon>
        <taxon>Pezizomycotina</taxon>
        <taxon>Eurotiomycetes</taxon>
        <taxon>Eurotiomycetidae</taxon>
        <taxon>Eurotiales</taxon>
        <taxon>Aspergillaceae</taxon>
        <taxon>Aspergillus</taxon>
        <taxon>Aspergillus subgen. Fumigati</taxon>
    </lineage>
</organism>
<dbReference type="STRING" id="1245748.A0A229X9A2"/>
<accession>A0A229X9A2</accession>